<dbReference type="GO" id="GO:0015171">
    <property type="term" value="F:amino acid transmembrane transporter activity"/>
    <property type="evidence" value="ECO:0007669"/>
    <property type="project" value="TreeGrafter"/>
</dbReference>
<sequence length="487" mass="52601">STQDADKISMSEQSQHLKKGLRARHLTMISLGGTIGTGLFVASGSTIASAGAGGALLAYALMGVLVYFMMMSLGEMATYMPTAGSMNTYAARFVDSSLGFALGWNYWYSWATTLAVELVAAGLVMQFWLPGVPVWVWSLVVLIIVFALNMISVRGYGEAEYWFSLIKVLTVIIFIIVGIVVAAGAGQDAPANFDNYEGSNAFKKGVAGVFGVFLVAGFSFQGTELVGVAAGESSRPRRDVPRAIRQVFWRILLFYVLAIFLIGLLVPNNDPRLLNNDGSISMSPFTITFERAGIHVASHIMNAVILTVVLSAGNSSLYASSRTLYVLAQEGKAPRIFARINSRGVPFFSLLMTAVVGSLAFLCSLFGDSVVYNWLLSLSGVSGFISWLGIAISHWRFRRAYVAQGRSLDDLPYRAALYPFAPLFALVLGIVVIIGQGYSAVEGSEEVDVEKIIMAYIGLPLLAALYLGHKLVKKTKVIPLLEVDLDT</sequence>
<feature type="transmembrane region" description="Helical" evidence="7">
    <location>
        <begin position="205"/>
        <end position="226"/>
    </location>
</feature>
<reference evidence="10" key="1">
    <citation type="journal article" date="2018" name="Nat. Microbiol.">
        <title>Leveraging single-cell genomics to expand the fungal tree of life.</title>
        <authorList>
            <person name="Ahrendt S.R."/>
            <person name="Quandt C.A."/>
            <person name="Ciobanu D."/>
            <person name="Clum A."/>
            <person name="Salamov A."/>
            <person name="Andreopoulos B."/>
            <person name="Cheng J.F."/>
            <person name="Woyke T."/>
            <person name="Pelin A."/>
            <person name="Henrissat B."/>
            <person name="Reynolds N.K."/>
            <person name="Benny G.L."/>
            <person name="Smith M.E."/>
            <person name="James T.Y."/>
            <person name="Grigoriev I.V."/>
        </authorList>
    </citation>
    <scope>NUCLEOTIDE SEQUENCE [LARGE SCALE GENOMIC DNA]</scope>
    <source>
        <strain evidence="10">RSA 1356</strain>
    </source>
</reference>
<feature type="transmembrane region" description="Helical" evidence="7">
    <location>
        <begin position="47"/>
        <end position="70"/>
    </location>
</feature>
<keyword evidence="5 7" id="KW-1133">Transmembrane helix</keyword>
<dbReference type="PANTHER" id="PTHR43341:SF1">
    <property type="entry name" value="GENERAL AMINO-ACID PERMEASE GAP1"/>
    <property type="match status" value="1"/>
</dbReference>
<feature type="transmembrane region" description="Helical" evidence="7">
    <location>
        <begin position="21"/>
        <end position="41"/>
    </location>
</feature>
<keyword evidence="6 7" id="KW-0472">Membrane</keyword>
<accession>A0A4P9XW04</accession>
<name>A0A4P9XW04_9FUNG</name>
<keyword evidence="3 7" id="KW-0812">Transmembrane</keyword>
<keyword evidence="4" id="KW-0029">Amino-acid transport</keyword>
<dbReference type="InterPro" id="IPR050524">
    <property type="entry name" value="APC_YAT"/>
</dbReference>
<evidence type="ECO:0000256" key="1">
    <source>
        <dbReference type="ARBA" id="ARBA00004141"/>
    </source>
</evidence>
<dbReference type="Pfam" id="PF00324">
    <property type="entry name" value="AA_permease"/>
    <property type="match status" value="1"/>
</dbReference>
<evidence type="ECO:0000256" key="2">
    <source>
        <dbReference type="ARBA" id="ARBA00022448"/>
    </source>
</evidence>
<organism evidence="9 10">
    <name type="scientific">Thamnocephalis sphaerospora</name>
    <dbReference type="NCBI Taxonomy" id="78915"/>
    <lineage>
        <taxon>Eukaryota</taxon>
        <taxon>Fungi</taxon>
        <taxon>Fungi incertae sedis</taxon>
        <taxon>Zoopagomycota</taxon>
        <taxon>Zoopagomycotina</taxon>
        <taxon>Zoopagomycetes</taxon>
        <taxon>Zoopagales</taxon>
        <taxon>Sigmoideomycetaceae</taxon>
        <taxon>Thamnocephalis</taxon>
    </lineage>
</organism>
<feature type="transmembrane region" description="Helical" evidence="7">
    <location>
        <begin position="292"/>
        <end position="312"/>
    </location>
</feature>
<dbReference type="FunFam" id="1.20.1740.10:FF:000001">
    <property type="entry name" value="Amino acid permease"/>
    <property type="match status" value="1"/>
</dbReference>
<evidence type="ECO:0000313" key="10">
    <source>
        <dbReference type="Proteomes" id="UP000271241"/>
    </source>
</evidence>
<feature type="domain" description="Amino acid permease/ SLC12A" evidence="8">
    <location>
        <begin position="25"/>
        <end position="477"/>
    </location>
</feature>
<dbReference type="GO" id="GO:0016020">
    <property type="term" value="C:membrane"/>
    <property type="evidence" value="ECO:0007669"/>
    <property type="project" value="UniProtKB-SubCell"/>
</dbReference>
<protein>
    <submittedName>
        <fullName evidence="9">Amino acid permease/ SLC12A domain-containing protein</fullName>
    </submittedName>
</protein>
<feature type="transmembrane region" description="Helical" evidence="7">
    <location>
        <begin position="106"/>
        <end position="128"/>
    </location>
</feature>
<evidence type="ECO:0000313" key="9">
    <source>
        <dbReference type="EMBL" id="RKP09781.1"/>
    </source>
</evidence>
<evidence type="ECO:0000256" key="4">
    <source>
        <dbReference type="ARBA" id="ARBA00022970"/>
    </source>
</evidence>
<dbReference type="Proteomes" id="UP000271241">
    <property type="component" value="Unassembled WGS sequence"/>
</dbReference>
<dbReference type="PROSITE" id="PS00218">
    <property type="entry name" value="AMINO_ACID_PERMEASE_1"/>
    <property type="match status" value="1"/>
</dbReference>
<feature type="transmembrane region" description="Helical" evidence="7">
    <location>
        <begin position="165"/>
        <end position="185"/>
    </location>
</feature>
<feature type="transmembrane region" description="Helical" evidence="7">
    <location>
        <begin position="416"/>
        <end position="440"/>
    </location>
</feature>
<gene>
    <name evidence="9" type="ORF">THASP1DRAFT_11233</name>
</gene>
<feature type="transmembrane region" description="Helical" evidence="7">
    <location>
        <begin position="452"/>
        <end position="468"/>
    </location>
</feature>
<feature type="non-terminal residue" evidence="9">
    <location>
        <position position="487"/>
    </location>
</feature>
<dbReference type="AlphaFoldDB" id="A0A4P9XW04"/>
<dbReference type="OrthoDB" id="3900342at2759"/>
<proteinExistence type="predicted"/>
<keyword evidence="2" id="KW-0813">Transport</keyword>
<dbReference type="Gene3D" id="1.20.1740.10">
    <property type="entry name" value="Amino acid/polyamine transporter I"/>
    <property type="match status" value="1"/>
</dbReference>
<evidence type="ECO:0000256" key="5">
    <source>
        <dbReference type="ARBA" id="ARBA00022989"/>
    </source>
</evidence>
<keyword evidence="10" id="KW-1185">Reference proteome</keyword>
<dbReference type="InterPro" id="IPR004840">
    <property type="entry name" value="Amino_acid_permease_CS"/>
</dbReference>
<feature type="transmembrane region" description="Helical" evidence="7">
    <location>
        <begin position="345"/>
        <end position="367"/>
    </location>
</feature>
<evidence type="ECO:0000256" key="6">
    <source>
        <dbReference type="ARBA" id="ARBA00023136"/>
    </source>
</evidence>
<evidence type="ECO:0000259" key="8">
    <source>
        <dbReference type="Pfam" id="PF00324"/>
    </source>
</evidence>
<dbReference type="InterPro" id="IPR004841">
    <property type="entry name" value="AA-permease/SLC12A_dom"/>
</dbReference>
<feature type="transmembrane region" description="Helical" evidence="7">
    <location>
        <begin position="373"/>
        <end position="395"/>
    </location>
</feature>
<dbReference type="PIRSF" id="PIRSF006060">
    <property type="entry name" value="AA_transporter"/>
    <property type="match status" value="1"/>
</dbReference>
<dbReference type="STRING" id="78915.A0A4P9XW04"/>
<dbReference type="PANTHER" id="PTHR43341">
    <property type="entry name" value="AMINO ACID PERMEASE"/>
    <property type="match status" value="1"/>
</dbReference>
<feature type="non-terminal residue" evidence="9">
    <location>
        <position position="1"/>
    </location>
</feature>
<comment type="subcellular location">
    <subcellularLocation>
        <location evidence="1">Membrane</location>
        <topology evidence="1">Multi-pass membrane protein</topology>
    </subcellularLocation>
</comment>
<feature type="transmembrane region" description="Helical" evidence="7">
    <location>
        <begin position="247"/>
        <end position="266"/>
    </location>
</feature>
<dbReference type="EMBL" id="KZ992489">
    <property type="protein sequence ID" value="RKP09781.1"/>
    <property type="molecule type" value="Genomic_DNA"/>
</dbReference>
<feature type="transmembrane region" description="Helical" evidence="7">
    <location>
        <begin position="134"/>
        <end position="153"/>
    </location>
</feature>
<evidence type="ECO:0000256" key="3">
    <source>
        <dbReference type="ARBA" id="ARBA00022692"/>
    </source>
</evidence>
<evidence type="ECO:0000256" key="7">
    <source>
        <dbReference type="SAM" id="Phobius"/>
    </source>
</evidence>